<dbReference type="AlphaFoldDB" id="A0A0K2GGD0"/>
<keyword evidence="1" id="KW-0472">Membrane</keyword>
<accession>A0A0K2GGD0</accession>
<keyword evidence="3" id="KW-1185">Reference proteome</keyword>
<organism evidence="2 3">
    <name type="scientific">Nitrospira moscoviensis</name>
    <dbReference type="NCBI Taxonomy" id="42253"/>
    <lineage>
        <taxon>Bacteria</taxon>
        <taxon>Pseudomonadati</taxon>
        <taxon>Nitrospirota</taxon>
        <taxon>Nitrospiria</taxon>
        <taxon>Nitrospirales</taxon>
        <taxon>Nitrospiraceae</taxon>
        <taxon>Nitrospira</taxon>
    </lineage>
</organism>
<protein>
    <submittedName>
        <fullName evidence="2">Uncharacterized protein</fullName>
    </submittedName>
</protein>
<keyword evidence="1" id="KW-0812">Transmembrane</keyword>
<proteinExistence type="predicted"/>
<evidence type="ECO:0000256" key="1">
    <source>
        <dbReference type="SAM" id="Phobius"/>
    </source>
</evidence>
<name>A0A0K2GGD0_NITMO</name>
<feature type="transmembrane region" description="Helical" evidence="1">
    <location>
        <begin position="319"/>
        <end position="352"/>
    </location>
</feature>
<evidence type="ECO:0000313" key="2">
    <source>
        <dbReference type="EMBL" id="ALA60013.1"/>
    </source>
</evidence>
<dbReference type="EMBL" id="CP011801">
    <property type="protein sequence ID" value="ALA60013.1"/>
    <property type="molecule type" value="Genomic_DNA"/>
</dbReference>
<gene>
    <name evidence="2" type="ORF">NITMOv2_3621</name>
</gene>
<dbReference type="OrthoDB" id="9780239at2"/>
<keyword evidence="1" id="KW-1133">Transmembrane helix</keyword>
<dbReference type="STRING" id="42253.NITMOv2_3621"/>
<dbReference type="KEGG" id="nmv:NITMOv2_3621"/>
<reference evidence="2 3" key="1">
    <citation type="journal article" date="2015" name="Proc. Natl. Acad. Sci. U.S.A.">
        <title>Expanded metabolic versatility of ubiquitous nitrite-oxidizing bacteria from the genus Nitrospira.</title>
        <authorList>
            <person name="Koch H."/>
            <person name="Lucker S."/>
            <person name="Albertsen M."/>
            <person name="Kitzinger K."/>
            <person name="Herbold C."/>
            <person name="Spieck E."/>
            <person name="Nielsen P.H."/>
            <person name="Wagner M."/>
            <person name="Daims H."/>
        </authorList>
    </citation>
    <scope>NUCLEOTIDE SEQUENCE [LARGE SCALE GENOMIC DNA]</scope>
    <source>
        <strain evidence="2 3">NSP M-1</strain>
    </source>
</reference>
<feature type="transmembrane region" description="Helical" evidence="1">
    <location>
        <begin position="282"/>
        <end position="307"/>
    </location>
</feature>
<feature type="transmembrane region" description="Helical" evidence="1">
    <location>
        <begin position="79"/>
        <end position="98"/>
    </location>
</feature>
<dbReference type="PATRIC" id="fig|42253.5.peg.3572"/>
<dbReference type="Proteomes" id="UP000069205">
    <property type="component" value="Chromosome"/>
</dbReference>
<feature type="transmembrane region" description="Helical" evidence="1">
    <location>
        <begin position="110"/>
        <end position="133"/>
    </location>
</feature>
<sequence>MSPSQKGMFVIKAATIGERLHGKIGEFGPLFEYTIKLVLLASFLELVLYRLVSRLGMHLSKMAATHPWITPTFTALTEIGAWLLNVVAILLFMGLIITMVHRSATQAQSALAKAGTACAVLLLLLTVGFLFVQPAMLGSVIYNSVAVLTLSLFMWDYLATHHERTQRIFGLTYFLGISGWLYYQILSTAYSLAGTLAAPPLVYEFHRAGEALMVLASILVFAAYGQGLSLRTKNRRQRHRAIWFWATAGVIFTTLLFTDYLLERYNPALASSVRQASQGIGWIFQFGMGYTFYLPFAIYMAGLLCWSYTVIKLLSMGRVAGYGIGLMFMAGYALLFSNLTLMVILGVMLLTLDRAKPPVADATAATASPLMESPEGLVTEQV</sequence>
<feature type="transmembrane region" description="Helical" evidence="1">
    <location>
        <begin position="171"/>
        <end position="192"/>
    </location>
</feature>
<dbReference type="RefSeq" id="WP_145976390.1">
    <property type="nucleotide sequence ID" value="NZ_CP011801.1"/>
</dbReference>
<feature type="transmembrane region" description="Helical" evidence="1">
    <location>
        <begin position="139"/>
        <end position="159"/>
    </location>
</feature>
<evidence type="ECO:0000313" key="3">
    <source>
        <dbReference type="Proteomes" id="UP000069205"/>
    </source>
</evidence>
<feature type="transmembrane region" description="Helical" evidence="1">
    <location>
        <begin position="212"/>
        <end position="230"/>
    </location>
</feature>
<feature type="transmembrane region" description="Helical" evidence="1">
    <location>
        <begin position="242"/>
        <end position="262"/>
    </location>
</feature>